<dbReference type="Proteomes" id="UP000677913">
    <property type="component" value="Unassembled WGS sequence"/>
</dbReference>
<dbReference type="InterPro" id="IPR050312">
    <property type="entry name" value="IolE/XylAMocC-like"/>
</dbReference>
<dbReference type="Gene3D" id="3.20.20.150">
    <property type="entry name" value="Divalent-metal-dependent TIM barrel enzymes"/>
    <property type="match status" value="1"/>
</dbReference>
<proteinExistence type="predicted"/>
<dbReference type="RefSeq" id="WP_211469409.1">
    <property type="nucleotide sequence ID" value="NZ_JAGSXH010000068.1"/>
</dbReference>
<evidence type="ECO:0000313" key="3">
    <source>
        <dbReference type="EMBL" id="MBS2965048.1"/>
    </source>
</evidence>
<dbReference type="SUPFAM" id="SSF51658">
    <property type="entry name" value="Xylose isomerase-like"/>
    <property type="match status" value="1"/>
</dbReference>
<evidence type="ECO:0000313" key="4">
    <source>
        <dbReference type="Proteomes" id="UP000677913"/>
    </source>
</evidence>
<dbReference type="AlphaFoldDB" id="A0A8J8BDA4"/>
<gene>
    <name evidence="3" type="ORF">KGA66_18470</name>
</gene>
<dbReference type="InterPro" id="IPR013022">
    <property type="entry name" value="Xyl_isomerase-like_TIM-brl"/>
</dbReference>
<organism evidence="3 4">
    <name type="scientific">Actinocrinis puniceicyclus</name>
    <dbReference type="NCBI Taxonomy" id="977794"/>
    <lineage>
        <taxon>Bacteria</taxon>
        <taxon>Bacillati</taxon>
        <taxon>Actinomycetota</taxon>
        <taxon>Actinomycetes</taxon>
        <taxon>Catenulisporales</taxon>
        <taxon>Actinospicaceae</taxon>
        <taxon>Actinocrinis</taxon>
    </lineage>
</organism>
<dbReference type="GO" id="GO:0016853">
    <property type="term" value="F:isomerase activity"/>
    <property type="evidence" value="ECO:0007669"/>
    <property type="project" value="UniProtKB-KW"/>
</dbReference>
<dbReference type="EMBL" id="JAGSXH010000068">
    <property type="protein sequence ID" value="MBS2965048.1"/>
    <property type="molecule type" value="Genomic_DNA"/>
</dbReference>
<sequence length="304" mass="33194">MTWAVGSSGEVARVNVPKVALSTISVYPENTATGFATAARLGYDGVEVMVTNDPVSQSIDALRRLSDGLGLPILAVHAPCLFWLNLQRVWGADPWLKLVKARQAADELGAKVVVVHPPFVWQTKYAAEFVAGLKRMQDETDVRFAVENMYPWRTPRNRIVRERGVEAYAPGWDPTEQEYPHFTLDLSHTATSRTDTLAMLERMGTRLAHLHLADGSGSNADEHLVPGRGNQPCAQILGLLGRNNFDGNVVLEVNTRRAVDQEGRDADLHEALLYARRHLAGAAEPPAGDAALTSSNDEVDQAVG</sequence>
<accession>A0A8J8BDA4</accession>
<dbReference type="InterPro" id="IPR036237">
    <property type="entry name" value="Xyl_isomerase-like_sf"/>
</dbReference>
<reference evidence="3" key="1">
    <citation type="submission" date="2021-04" db="EMBL/GenBank/DDBJ databases">
        <title>Genome based classification of Actinospica acidithermotolerans sp. nov., an actinobacterium isolated from an Indonesian hot spring.</title>
        <authorList>
            <person name="Kusuma A.B."/>
            <person name="Putra K.E."/>
            <person name="Nafisah S."/>
            <person name="Loh J."/>
            <person name="Nouioui I."/>
            <person name="Goodfellow M."/>
        </authorList>
    </citation>
    <scope>NUCLEOTIDE SEQUENCE</scope>
    <source>
        <strain evidence="3">DSM 45618</strain>
    </source>
</reference>
<evidence type="ECO:0000259" key="2">
    <source>
        <dbReference type="Pfam" id="PF01261"/>
    </source>
</evidence>
<dbReference type="Pfam" id="PF01261">
    <property type="entry name" value="AP_endonuc_2"/>
    <property type="match status" value="1"/>
</dbReference>
<name>A0A8J8BDA4_9ACTN</name>
<protein>
    <submittedName>
        <fullName evidence="3">Sugar phosphate isomerase/epimerase</fullName>
    </submittedName>
</protein>
<comment type="caution">
    <text evidence="3">The sequence shown here is derived from an EMBL/GenBank/DDBJ whole genome shotgun (WGS) entry which is preliminary data.</text>
</comment>
<keyword evidence="4" id="KW-1185">Reference proteome</keyword>
<evidence type="ECO:0000256" key="1">
    <source>
        <dbReference type="SAM" id="MobiDB-lite"/>
    </source>
</evidence>
<keyword evidence="3" id="KW-0413">Isomerase</keyword>
<feature type="region of interest" description="Disordered" evidence="1">
    <location>
        <begin position="285"/>
        <end position="304"/>
    </location>
</feature>
<dbReference type="PANTHER" id="PTHR12110:SF47">
    <property type="match status" value="1"/>
</dbReference>
<feature type="domain" description="Xylose isomerase-like TIM barrel" evidence="2">
    <location>
        <begin position="35"/>
        <end position="263"/>
    </location>
</feature>
<dbReference type="PANTHER" id="PTHR12110">
    <property type="entry name" value="HYDROXYPYRUVATE ISOMERASE"/>
    <property type="match status" value="1"/>
</dbReference>